<evidence type="ECO:0000256" key="1">
    <source>
        <dbReference type="ARBA" id="ARBA00022714"/>
    </source>
</evidence>
<dbReference type="InterPro" id="IPR036922">
    <property type="entry name" value="Rieske_2Fe-2S_sf"/>
</dbReference>
<dbReference type="PANTHER" id="PTHR11178">
    <property type="entry name" value="IRON-SULFUR CLUSTER SCAFFOLD PROTEIN NFU-RELATED"/>
    <property type="match status" value="1"/>
</dbReference>
<dbReference type="Pfam" id="PF00355">
    <property type="entry name" value="Rieske"/>
    <property type="match status" value="1"/>
</dbReference>
<accession>A0A5Q5BJ05</accession>
<dbReference type="GO" id="GO:0005506">
    <property type="term" value="F:iron ion binding"/>
    <property type="evidence" value="ECO:0007669"/>
    <property type="project" value="InterPro"/>
</dbReference>
<dbReference type="InterPro" id="IPR001075">
    <property type="entry name" value="NIF_FeS_clus_asmbl_NifU_C"/>
</dbReference>
<keyword evidence="3" id="KW-0408">Iron</keyword>
<evidence type="ECO:0000256" key="4">
    <source>
        <dbReference type="ARBA" id="ARBA00023014"/>
    </source>
</evidence>
<dbReference type="Pfam" id="PF01106">
    <property type="entry name" value="NifU"/>
    <property type="match status" value="1"/>
</dbReference>
<gene>
    <name evidence="7" type="ordered locus">Mmcs_2142</name>
</gene>
<name>A0A5Q5BJ05_MYCSS</name>
<evidence type="ECO:0000256" key="2">
    <source>
        <dbReference type="ARBA" id="ARBA00022723"/>
    </source>
</evidence>
<dbReference type="SUPFAM" id="SSF50022">
    <property type="entry name" value="ISP domain"/>
    <property type="match status" value="1"/>
</dbReference>
<dbReference type="KEGG" id="mmc:Mmcs_2142"/>
<proteinExistence type="predicted"/>
<dbReference type="Gene3D" id="3.30.300.130">
    <property type="entry name" value="Fe-S cluster assembly (FSCA)"/>
    <property type="match status" value="1"/>
</dbReference>
<evidence type="ECO:0000259" key="6">
    <source>
        <dbReference type="PROSITE" id="PS51296"/>
    </source>
</evidence>
<keyword evidence="1" id="KW-0001">2Fe-2S</keyword>
<keyword evidence="2" id="KW-0479">Metal-binding</keyword>
<dbReference type="InterPro" id="IPR034904">
    <property type="entry name" value="FSCA_dom_sf"/>
</dbReference>
<comment type="function">
    <text evidence="5">May be involved in the formation or repair of [Fe-S] clusters present in iron-sulfur proteins.</text>
</comment>
<evidence type="ECO:0000313" key="7">
    <source>
        <dbReference type="EMBL" id="ABG08250.1"/>
    </source>
</evidence>
<dbReference type="GO" id="GO:0016226">
    <property type="term" value="P:iron-sulfur cluster assembly"/>
    <property type="evidence" value="ECO:0007669"/>
    <property type="project" value="InterPro"/>
</dbReference>
<reference evidence="7" key="1">
    <citation type="submission" date="2006-06" db="EMBL/GenBank/DDBJ databases">
        <title>Complete sequence of chromosome of Mycobacterium sp. MCS.</title>
        <authorList>
            <consortium name="US DOE Joint Genome Institute"/>
            <person name="Copeland A."/>
            <person name="Lucas S."/>
            <person name="Lapidus A."/>
            <person name="Barry K."/>
            <person name="Detter J.C."/>
            <person name="Glavina del Rio T."/>
            <person name="Hammon N."/>
            <person name="Israni S."/>
            <person name="Dalin E."/>
            <person name="Tice H."/>
            <person name="Pitluck S."/>
            <person name="Martinez M."/>
            <person name="Schmutz J."/>
            <person name="Larimer F."/>
            <person name="Land M."/>
            <person name="Hauser L."/>
            <person name="Kyrpides N."/>
            <person name="Kim E."/>
            <person name="Miller C.D."/>
            <person name="Hughes J.E."/>
            <person name="Anderson A.J."/>
            <person name="Sims R.C."/>
            <person name="Richardson P."/>
        </authorList>
    </citation>
    <scope>NUCLEOTIDE SEQUENCE [LARGE SCALE GENOMIC DNA]</scope>
    <source>
        <strain evidence="7">MCS</strain>
    </source>
</reference>
<dbReference type="SUPFAM" id="SSF117916">
    <property type="entry name" value="Fe-S cluster assembly (FSCA) domain-like"/>
    <property type="match status" value="1"/>
</dbReference>
<dbReference type="InterPro" id="IPR017941">
    <property type="entry name" value="Rieske_2Fe-2S"/>
</dbReference>
<dbReference type="AlphaFoldDB" id="A0A5Q5BJ05"/>
<organism evidence="7">
    <name type="scientific">Mycobacterium sp. (strain MCS)</name>
    <dbReference type="NCBI Taxonomy" id="164756"/>
    <lineage>
        <taxon>Bacteria</taxon>
        <taxon>Bacillati</taxon>
        <taxon>Actinomycetota</taxon>
        <taxon>Actinomycetes</taxon>
        <taxon>Mycobacteriales</taxon>
        <taxon>Mycobacteriaceae</taxon>
        <taxon>Mycobacterium</taxon>
    </lineage>
</organism>
<feature type="domain" description="Rieske" evidence="6">
    <location>
        <begin position="193"/>
        <end position="287"/>
    </location>
</feature>
<keyword evidence="4" id="KW-0411">Iron-sulfur</keyword>
<protein>
    <submittedName>
        <fullName evidence="7">Nitrogen-fixing NifU-like protein</fullName>
    </submittedName>
</protein>
<sequence>MCPAAPSEHDADADTRWRTAGERIQTLLDASSAGGAAARERAEQLVGEVTDLYGAALGRMLDLAVSVDPDLVDAVAADPLVASLLLVHGMHPHSVERRITDALDTVRPYLGSHGGDVHLLGVDGDTARLRFAGSCKSCPSSAVTLELAVEDAIRAAAPEIETIEVVAEERDSADTVIPAESLFTRVHGSASWLPVPGLAEILPGEVGGFAVAGTPVLVCRLDDTLYAYRDRCGRCDASMAGARLTGEVLRCPRCDAGFDVVHAGAGLGGLERLEPVPVLRRQGVWAVAIAESVA</sequence>
<dbReference type="GO" id="GO:0051537">
    <property type="term" value="F:2 iron, 2 sulfur cluster binding"/>
    <property type="evidence" value="ECO:0007669"/>
    <property type="project" value="UniProtKB-KW"/>
</dbReference>
<evidence type="ECO:0000256" key="3">
    <source>
        <dbReference type="ARBA" id="ARBA00023004"/>
    </source>
</evidence>
<dbReference type="GO" id="GO:0016705">
    <property type="term" value="F:oxidoreductase activity, acting on paired donors, with incorporation or reduction of molecular oxygen"/>
    <property type="evidence" value="ECO:0007669"/>
    <property type="project" value="UniProtKB-ARBA"/>
</dbReference>
<dbReference type="Gene3D" id="2.102.10.10">
    <property type="entry name" value="Rieske [2Fe-2S] iron-sulphur domain"/>
    <property type="match status" value="1"/>
</dbReference>
<dbReference type="EMBL" id="CP000384">
    <property type="protein sequence ID" value="ABG08250.1"/>
    <property type="molecule type" value="Genomic_DNA"/>
</dbReference>
<evidence type="ECO:0000256" key="5">
    <source>
        <dbReference type="ARBA" id="ARBA00049958"/>
    </source>
</evidence>
<dbReference type="PROSITE" id="PS51296">
    <property type="entry name" value="RIESKE"/>
    <property type="match status" value="1"/>
</dbReference>
<dbReference type="GO" id="GO:0004497">
    <property type="term" value="F:monooxygenase activity"/>
    <property type="evidence" value="ECO:0007669"/>
    <property type="project" value="UniProtKB-ARBA"/>
</dbReference>